<name>K8E587_CARML</name>
<dbReference type="InterPro" id="IPR014071">
    <property type="entry name" value="Cu_transp_CopY/TcrY"/>
</dbReference>
<dbReference type="RefSeq" id="WP_016356525.1">
    <property type="nucleotide sequence ID" value="NC_019425.2"/>
</dbReference>
<keyword evidence="6" id="KW-1185">Reference proteome</keyword>
<gene>
    <name evidence="5" type="primary">copY</name>
    <name evidence="5" type="ORF">BN424_2324</name>
</gene>
<dbReference type="AlphaFoldDB" id="K8E587"/>
<dbReference type="PIRSF" id="PIRSF019455">
    <property type="entry name" value="CopR_AtkY"/>
    <property type="match status" value="1"/>
</dbReference>
<evidence type="ECO:0008006" key="7">
    <source>
        <dbReference type="Google" id="ProtNLM"/>
    </source>
</evidence>
<dbReference type="SUPFAM" id="SSF46785">
    <property type="entry name" value="Winged helix' DNA-binding domain"/>
    <property type="match status" value="1"/>
</dbReference>
<keyword evidence="2" id="KW-0805">Transcription regulation</keyword>
<dbReference type="InterPro" id="IPR036388">
    <property type="entry name" value="WH-like_DNA-bd_sf"/>
</dbReference>
<dbReference type="Gene3D" id="1.10.10.10">
    <property type="entry name" value="Winged helix-like DNA-binding domain superfamily/Winged helix DNA-binding domain"/>
    <property type="match status" value="1"/>
</dbReference>
<keyword evidence="4" id="KW-0804">Transcription</keyword>
<dbReference type="STRING" id="1234679.BN424_2324"/>
<dbReference type="eggNOG" id="COG3682">
    <property type="taxonomic scope" value="Bacteria"/>
</dbReference>
<keyword evidence="3" id="KW-0238">DNA-binding</keyword>
<dbReference type="KEGG" id="cml:BN424_2324"/>
<dbReference type="GO" id="GO:0045892">
    <property type="term" value="P:negative regulation of DNA-templated transcription"/>
    <property type="evidence" value="ECO:0007669"/>
    <property type="project" value="InterPro"/>
</dbReference>
<accession>K8E587</accession>
<evidence type="ECO:0000256" key="4">
    <source>
        <dbReference type="ARBA" id="ARBA00023163"/>
    </source>
</evidence>
<evidence type="ECO:0000256" key="3">
    <source>
        <dbReference type="ARBA" id="ARBA00023125"/>
    </source>
</evidence>
<dbReference type="OrthoDB" id="1849040at2"/>
<dbReference type="NCBIfam" id="TIGR02698">
    <property type="entry name" value="CopY_TcrY"/>
    <property type="match status" value="1"/>
</dbReference>
<dbReference type="Proteomes" id="UP000000212">
    <property type="component" value="Chromosome"/>
</dbReference>
<proteinExistence type="inferred from homology"/>
<evidence type="ECO:0000313" key="6">
    <source>
        <dbReference type="Proteomes" id="UP000000212"/>
    </source>
</evidence>
<evidence type="ECO:0000313" key="5">
    <source>
        <dbReference type="EMBL" id="CCO11764.2"/>
    </source>
</evidence>
<protein>
    <recommendedName>
        <fullName evidence="7">Penicillinase repressor family protein</fullName>
    </recommendedName>
</protein>
<sequence>MENHCDLQITVAEWEVMRVVWSLRTVSSKQVSLILTNKMNWKPATTKTLIGRLVRKGILSTKTDGKRFIYAATISEEECIKFQVNKLLSTICNKSIGTALANAITEYELSSDDIVLIKNKLEKKIQSKIACECVPEECECRNH</sequence>
<comment type="similarity">
    <text evidence="1">Belongs to the BlaI transcriptional regulatory family.</text>
</comment>
<evidence type="ECO:0000256" key="2">
    <source>
        <dbReference type="ARBA" id="ARBA00023015"/>
    </source>
</evidence>
<dbReference type="EMBL" id="HE999757">
    <property type="protein sequence ID" value="CCO11764.2"/>
    <property type="molecule type" value="Genomic_DNA"/>
</dbReference>
<dbReference type="HOGENOM" id="CLU_119090_2_1_9"/>
<organism evidence="5 6">
    <name type="scientific">Carnobacterium maltaromaticum LMA28</name>
    <dbReference type="NCBI Taxonomy" id="1234679"/>
    <lineage>
        <taxon>Bacteria</taxon>
        <taxon>Bacillati</taxon>
        <taxon>Bacillota</taxon>
        <taxon>Bacilli</taxon>
        <taxon>Lactobacillales</taxon>
        <taxon>Carnobacteriaceae</taxon>
        <taxon>Carnobacterium</taxon>
    </lineage>
</organism>
<dbReference type="InterPro" id="IPR005650">
    <property type="entry name" value="BlaI_family"/>
</dbReference>
<evidence type="ECO:0000256" key="1">
    <source>
        <dbReference type="ARBA" id="ARBA00011046"/>
    </source>
</evidence>
<dbReference type="GO" id="GO:0003677">
    <property type="term" value="F:DNA binding"/>
    <property type="evidence" value="ECO:0007669"/>
    <property type="project" value="UniProtKB-KW"/>
</dbReference>
<dbReference type="InterPro" id="IPR036390">
    <property type="entry name" value="WH_DNA-bd_sf"/>
</dbReference>
<reference evidence="6" key="1">
    <citation type="journal article" date="2013" name="Genome Announc.">
        <title>Complete Chromosome Sequence of Carnobacterium maltaromaticum LMA 28.</title>
        <authorList>
            <person name="Cailliez-Grimal C."/>
            <person name="Chaillou S."/>
            <person name="Anba-Mondoloni J."/>
            <person name="Loux V."/>
            <person name="Afzal M.I."/>
            <person name="Rahman A."/>
            <person name="Kergourlay G."/>
            <person name="Champomier-Verges M.C."/>
            <person name="Zagorec M."/>
            <person name="Dalgaard P."/>
            <person name="Leisner J.J."/>
            <person name="Prevost H."/>
            <person name="Revol-Junelles A.M."/>
            <person name="Borges F."/>
        </authorList>
    </citation>
    <scope>NUCLEOTIDE SEQUENCE</scope>
    <source>
        <strain evidence="6">LMA28</strain>
    </source>
</reference>
<dbReference type="Pfam" id="PF03965">
    <property type="entry name" value="Penicillinase_R"/>
    <property type="match status" value="1"/>
</dbReference>